<gene>
    <name evidence="2" type="ORF">AO370_0944</name>
</gene>
<evidence type="ECO:0000256" key="1">
    <source>
        <dbReference type="SAM" id="SignalP"/>
    </source>
</evidence>
<accession>A0AB36DND0</accession>
<evidence type="ECO:0008006" key="4">
    <source>
        <dbReference type="Google" id="ProtNLM"/>
    </source>
</evidence>
<dbReference type="Pfam" id="PF14903">
    <property type="entry name" value="WG_beta_rep"/>
    <property type="match status" value="3"/>
</dbReference>
<dbReference type="SUPFAM" id="SSF69360">
    <property type="entry name" value="Cell wall binding repeat"/>
    <property type="match status" value="1"/>
</dbReference>
<name>A0AB36DND0_MORCA</name>
<reference evidence="2 3" key="1">
    <citation type="journal article" date="2016" name="Genome Biol. Evol.">
        <title>Comparative Genomic Analyses of the Moraxella catarrhalis Serosensitive and Seroresistant Lineages Demonstrate Their Independent Evolution.</title>
        <authorList>
            <person name="Earl J.P."/>
            <person name="de Vries S.P."/>
            <person name="Ahmed A."/>
            <person name="Powell E."/>
            <person name="Schultz M.P."/>
            <person name="Hermans P.W."/>
            <person name="Hill D.J."/>
            <person name="Zhou Z."/>
            <person name="Constantinidou C.I."/>
            <person name="Hu F.Z."/>
            <person name="Bootsma H.J."/>
            <person name="Ehrlich G.D."/>
        </authorList>
    </citation>
    <scope>NUCLEOTIDE SEQUENCE [LARGE SCALE GENOMIC DNA]</scope>
    <source>
        <strain evidence="2 3">F23</strain>
    </source>
</reference>
<organism evidence="2 3">
    <name type="scientific">Moraxella catarrhalis</name>
    <name type="common">Branhamella catarrhalis</name>
    <dbReference type="NCBI Taxonomy" id="480"/>
    <lineage>
        <taxon>Bacteria</taxon>
        <taxon>Pseudomonadati</taxon>
        <taxon>Pseudomonadota</taxon>
        <taxon>Gammaproteobacteria</taxon>
        <taxon>Moraxellales</taxon>
        <taxon>Moraxellaceae</taxon>
        <taxon>Moraxella</taxon>
    </lineage>
</organism>
<sequence>MNIKPIITTLSMITLMITMPALASTIGTHIIDDTLPACVAIPLPENTEFATIDSDCGYAEGLAPIIKDNHYGYVNTVGELVIPAVYQETYPFSDGLALYRENDNYGYIDTSGQSVIAPQYTNAWGFWEGRAKIEQDGKYGFIDTTGKIVIHPNYEVIGDWFEEGLVLFKQKDKYGFLDKSGNIAIRPQFDSAKGFSEGLAAVTMKTDKVDEHGRSPHKYGFIDKTGKVVIDIKYDLAYDFLSGATYVVDGDNAYYIDKSGNPTAMPNYFE</sequence>
<comment type="caution">
    <text evidence="2">The sequence shown here is derived from an EMBL/GenBank/DDBJ whole genome shotgun (WGS) entry which is preliminary data.</text>
</comment>
<feature type="chain" id="PRO_5044339418" description="WG repeat-containing protein" evidence="1">
    <location>
        <begin position="24"/>
        <end position="270"/>
    </location>
</feature>
<protein>
    <recommendedName>
        <fullName evidence="4">WG repeat-containing protein</fullName>
    </recommendedName>
</protein>
<dbReference type="RefSeq" id="WP_064603236.1">
    <property type="nucleotide sequence ID" value="NZ_LXHQ01000029.1"/>
</dbReference>
<evidence type="ECO:0000313" key="3">
    <source>
        <dbReference type="Proteomes" id="UP000078295"/>
    </source>
</evidence>
<dbReference type="PANTHER" id="PTHR37841:SF1">
    <property type="entry name" value="DUF3298 DOMAIN-CONTAINING PROTEIN"/>
    <property type="match status" value="1"/>
</dbReference>
<proteinExistence type="predicted"/>
<evidence type="ECO:0000313" key="2">
    <source>
        <dbReference type="EMBL" id="OAV25474.1"/>
    </source>
</evidence>
<dbReference type="PANTHER" id="PTHR37841">
    <property type="entry name" value="GLR2918 PROTEIN"/>
    <property type="match status" value="1"/>
</dbReference>
<feature type="signal peptide" evidence="1">
    <location>
        <begin position="1"/>
        <end position="23"/>
    </location>
</feature>
<keyword evidence="1" id="KW-0732">Signal</keyword>
<dbReference type="AlphaFoldDB" id="A0AB36DND0"/>
<dbReference type="InterPro" id="IPR032774">
    <property type="entry name" value="WG_beta_rep"/>
</dbReference>
<dbReference type="EMBL" id="LXHQ01000029">
    <property type="protein sequence ID" value="OAV25474.1"/>
    <property type="molecule type" value="Genomic_DNA"/>
</dbReference>
<dbReference type="Proteomes" id="UP000078295">
    <property type="component" value="Unassembled WGS sequence"/>
</dbReference>